<proteinExistence type="predicted"/>
<keyword evidence="4" id="KW-1185">Reference proteome</keyword>
<dbReference type="GO" id="GO:0005524">
    <property type="term" value="F:ATP binding"/>
    <property type="evidence" value="ECO:0007669"/>
    <property type="project" value="InterPro"/>
</dbReference>
<gene>
    <name evidence="3" type="ORF">HPA02_14400</name>
</gene>
<dbReference type="Pfam" id="PF03412">
    <property type="entry name" value="Peptidase_C39"/>
    <property type="match status" value="1"/>
</dbReference>
<protein>
    <recommendedName>
        <fullName evidence="2">Peptidase C39 domain-containing protein</fullName>
    </recommendedName>
</protein>
<accession>A0A510X8Y3</accession>
<feature type="signal peptide" evidence="1">
    <location>
        <begin position="1"/>
        <end position="26"/>
    </location>
</feature>
<evidence type="ECO:0000259" key="2">
    <source>
        <dbReference type="PROSITE" id="PS50990"/>
    </source>
</evidence>
<dbReference type="AlphaFoldDB" id="A0A510X8Y3"/>
<keyword evidence="1" id="KW-0732">Signal</keyword>
<name>A0A510X8Y3_9GAMM</name>
<evidence type="ECO:0000313" key="4">
    <source>
        <dbReference type="Proteomes" id="UP000321275"/>
    </source>
</evidence>
<dbReference type="GO" id="GO:0006508">
    <property type="term" value="P:proteolysis"/>
    <property type="evidence" value="ECO:0007669"/>
    <property type="project" value="InterPro"/>
</dbReference>
<sequence>MELIRSCAVVSVALLCSGAWFFDAQAAGVRLGTVVPGTMVTKNVESIRERRFANLIEQQTDFSCAAASLATILRYAYQHDEITEASVLEGMLEVADPELVRVQGFSLLDIKNYVEGLGFRGRGYEVAEDTLESVSIPVIVLLDLDGYKHFVVMKRASGDRVYVGDPALGNRVMRRDEFLEAWNGVIFAVVGEGFDRDTVLLSPRQPLTAHRMQDVFAPLTNQNLLDFGFRHADLL</sequence>
<dbReference type="GO" id="GO:0016020">
    <property type="term" value="C:membrane"/>
    <property type="evidence" value="ECO:0007669"/>
    <property type="project" value="InterPro"/>
</dbReference>
<dbReference type="PROSITE" id="PS50990">
    <property type="entry name" value="PEPTIDASE_C39"/>
    <property type="match status" value="1"/>
</dbReference>
<dbReference type="EMBL" id="BJUK01000012">
    <property type="protein sequence ID" value="GEK47157.1"/>
    <property type="molecule type" value="Genomic_DNA"/>
</dbReference>
<dbReference type="Gene3D" id="3.90.70.10">
    <property type="entry name" value="Cysteine proteinases"/>
    <property type="match status" value="1"/>
</dbReference>
<dbReference type="GO" id="GO:0008233">
    <property type="term" value="F:peptidase activity"/>
    <property type="evidence" value="ECO:0007669"/>
    <property type="project" value="InterPro"/>
</dbReference>
<organism evidence="3 4">
    <name type="scientific">Bisbaumannia pacifica</name>
    <dbReference type="NCBI Taxonomy" id="77098"/>
    <lineage>
        <taxon>Bacteria</taxon>
        <taxon>Pseudomonadati</taxon>
        <taxon>Pseudomonadota</taxon>
        <taxon>Gammaproteobacteria</taxon>
        <taxon>Oceanospirillales</taxon>
        <taxon>Halomonadaceae</taxon>
        <taxon>Bisbaumannia</taxon>
    </lineage>
</organism>
<comment type="caution">
    <text evidence="3">The sequence shown here is derived from an EMBL/GenBank/DDBJ whole genome shotgun (WGS) entry which is preliminary data.</text>
</comment>
<feature type="domain" description="Peptidase C39" evidence="2">
    <location>
        <begin position="58"/>
        <end position="189"/>
    </location>
</feature>
<feature type="chain" id="PRO_5021980335" description="Peptidase C39 domain-containing protein" evidence="1">
    <location>
        <begin position="27"/>
        <end position="235"/>
    </location>
</feature>
<dbReference type="CDD" id="cd02423">
    <property type="entry name" value="Peptidase_C39G"/>
    <property type="match status" value="1"/>
</dbReference>
<dbReference type="OrthoDB" id="13401at2"/>
<evidence type="ECO:0000313" key="3">
    <source>
        <dbReference type="EMBL" id="GEK47157.1"/>
    </source>
</evidence>
<dbReference type="RefSeq" id="WP_146802416.1">
    <property type="nucleotide sequence ID" value="NZ_BJUK01000012.1"/>
</dbReference>
<evidence type="ECO:0000256" key="1">
    <source>
        <dbReference type="SAM" id="SignalP"/>
    </source>
</evidence>
<dbReference type="InterPro" id="IPR005074">
    <property type="entry name" value="Peptidase_C39"/>
</dbReference>
<dbReference type="Proteomes" id="UP000321275">
    <property type="component" value="Unassembled WGS sequence"/>
</dbReference>
<reference evidence="3 4" key="1">
    <citation type="submission" date="2019-07" db="EMBL/GenBank/DDBJ databases">
        <title>Whole genome shotgun sequence of Halomonas pacifica NBRC 102220.</title>
        <authorList>
            <person name="Hosoyama A."/>
            <person name="Uohara A."/>
            <person name="Ohji S."/>
            <person name="Ichikawa N."/>
        </authorList>
    </citation>
    <scope>NUCLEOTIDE SEQUENCE [LARGE SCALE GENOMIC DNA]</scope>
    <source>
        <strain evidence="3 4">NBRC 102220</strain>
    </source>
</reference>